<dbReference type="AlphaFoldDB" id="D8P627"/>
<accession>D8P627</accession>
<protein>
    <recommendedName>
        <fullName evidence="1">Sulfatase-modifying factor enzyme-like domain-containing protein</fullName>
    </recommendedName>
</protein>
<dbReference type="InterPro" id="IPR016187">
    <property type="entry name" value="CTDL_fold"/>
</dbReference>
<geneLocation type="plasmid" evidence="2">
    <name>RCFBPv3_mp</name>
</geneLocation>
<dbReference type="InterPro" id="IPR042095">
    <property type="entry name" value="SUMF_sf"/>
</dbReference>
<organism evidence="2">
    <name type="scientific">Ralstonia solanacearum CFBP2957</name>
    <dbReference type="NCBI Taxonomy" id="859656"/>
    <lineage>
        <taxon>Bacteria</taxon>
        <taxon>Pseudomonadati</taxon>
        <taxon>Pseudomonadota</taxon>
        <taxon>Betaproteobacteria</taxon>
        <taxon>Burkholderiales</taxon>
        <taxon>Burkholderiaceae</taxon>
        <taxon>Ralstonia</taxon>
        <taxon>Ralstonia solanacearum species complex</taxon>
    </lineage>
</organism>
<dbReference type="EMBL" id="FP885907">
    <property type="protein sequence ID" value="CBJ54363.1"/>
    <property type="molecule type" value="Genomic_DNA"/>
</dbReference>
<name>D8P627_RALSL</name>
<dbReference type="Gene3D" id="3.90.1580.10">
    <property type="entry name" value="paralog of FGE (formylglycine-generating enzyme)"/>
    <property type="match status" value="1"/>
</dbReference>
<dbReference type="SUPFAM" id="SSF56436">
    <property type="entry name" value="C-type lectin-like"/>
    <property type="match status" value="1"/>
</dbReference>
<dbReference type="InterPro" id="IPR005532">
    <property type="entry name" value="SUMF_dom"/>
</dbReference>
<reference evidence="2" key="1">
    <citation type="journal article" date="2010" name="BMC Genomics">
        <title>Genomes of three tomato pathogens within the Ralstonia solanacearum species complex reveal significant evolutionary divergence.</title>
        <authorList>
            <person name="Remenant B."/>
            <person name="Coupat-Goutaland B."/>
            <person name="Guidot A."/>
            <person name="Cellier G."/>
            <person name="Wicker E."/>
            <person name="Allen C."/>
            <person name="Fegan M."/>
            <person name="Pruvost O."/>
            <person name="Elbaz M."/>
            <person name="Calteau A."/>
            <person name="Salvignol G."/>
            <person name="Mornico D."/>
            <person name="Mangenot S."/>
            <person name="Barbe V."/>
            <person name="Medigue C."/>
            <person name="Prior P."/>
        </authorList>
    </citation>
    <scope>NUCLEOTIDE SEQUENCE [LARGE SCALE GENOMIC DNA]</scope>
    <source>
        <strain evidence="2">CFBP2957</strain>
        <plasmid evidence="2">RCFBPv3_mp</plasmid>
    </source>
</reference>
<sequence length="265" mass="29877">MEGGIAKRNQKNRYMKRIVDAVGEDFELDGYFSAGLPRFVHKTSGIPFQFVPGGDFLMGFSEEEEHSAQALSPVLQLNVEEMRPIQRRVVGPMLVSVSPILNRQCFDEPGDFGSYSAYLTRDAALELAEKFGCRLPKESEWEYLYRAGTRTLFTFGNSLPSDDELEGWLSSNFESLARLRCNGFGLYGMTNPEWCQEQFTVSLADDATLLDGSYVIRGGGAYFWPWQDEEWVWCISAMRSPSSGLEEGEACLRLVRDVSFIDAES</sequence>
<feature type="domain" description="Sulfatase-modifying factor enzyme-like" evidence="1">
    <location>
        <begin position="124"/>
        <end position="200"/>
    </location>
</feature>
<gene>
    <name evidence="2" type="ORF">RCFBP_mp30278</name>
</gene>
<reference evidence="2" key="2">
    <citation type="submission" date="2010-02" db="EMBL/GenBank/DDBJ databases">
        <authorList>
            <person name="Genoscope - CEA"/>
        </authorList>
    </citation>
    <scope>NUCLEOTIDE SEQUENCE</scope>
    <source>
        <strain evidence="2">CFBP2957</strain>
        <plasmid evidence="2">RCFBPv3_mp</plasmid>
    </source>
</reference>
<evidence type="ECO:0000259" key="1">
    <source>
        <dbReference type="Pfam" id="PF03781"/>
    </source>
</evidence>
<proteinExistence type="predicted"/>
<dbReference type="Pfam" id="PF03781">
    <property type="entry name" value="FGE-sulfatase"/>
    <property type="match status" value="1"/>
</dbReference>
<keyword evidence="2" id="KW-0614">Plasmid</keyword>
<evidence type="ECO:0000313" key="2">
    <source>
        <dbReference type="EMBL" id="CBJ54363.1"/>
    </source>
</evidence>